<dbReference type="RefSeq" id="XP_056057802.1">
    <property type="nucleotide sequence ID" value="XM_056201194.1"/>
</dbReference>
<evidence type="ECO:0000313" key="2">
    <source>
        <dbReference type="EMBL" id="KAJ4159997.1"/>
    </source>
</evidence>
<dbReference type="SUPFAM" id="SSF49503">
    <property type="entry name" value="Cupredoxins"/>
    <property type="match status" value="1"/>
</dbReference>
<evidence type="ECO:0000313" key="3">
    <source>
        <dbReference type="Proteomes" id="UP001144673"/>
    </source>
</evidence>
<reference evidence="2" key="1">
    <citation type="journal article" date="2023" name="Access Microbiol">
        <title>De-novo genome assembly for Akanthomyces muscarius, a biocontrol agent of insect agricultural pests.</title>
        <authorList>
            <person name="Erdos Z."/>
            <person name="Studholme D.J."/>
            <person name="Raymond B."/>
            <person name="Sharma M."/>
        </authorList>
    </citation>
    <scope>NUCLEOTIDE SEQUENCE</scope>
    <source>
        <strain evidence="2">Ve6</strain>
    </source>
</reference>
<protein>
    <recommendedName>
        <fullName evidence="4">Extracellular serine-rich protein</fullName>
    </recommendedName>
</protein>
<dbReference type="Proteomes" id="UP001144673">
    <property type="component" value="Unassembled WGS sequence"/>
</dbReference>
<gene>
    <name evidence="2" type="ORF">LMH87_007932</name>
</gene>
<evidence type="ECO:0008006" key="4">
    <source>
        <dbReference type="Google" id="ProtNLM"/>
    </source>
</evidence>
<organism evidence="2 3">
    <name type="scientific">Akanthomyces muscarius</name>
    <name type="common">Entomopathogenic fungus</name>
    <name type="synonym">Lecanicillium muscarium</name>
    <dbReference type="NCBI Taxonomy" id="2231603"/>
    <lineage>
        <taxon>Eukaryota</taxon>
        <taxon>Fungi</taxon>
        <taxon>Dikarya</taxon>
        <taxon>Ascomycota</taxon>
        <taxon>Pezizomycotina</taxon>
        <taxon>Sordariomycetes</taxon>
        <taxon>Hypocreomycetidae</taxon>
        <taxon>Hypocreales</taxon>
        <taxon>Cordycipitaceae</taxon>
        <taxon>Akanthomyces</taxon>
    </lineage>
</organism>
<dbReference type="InterPro" id="IPR052953">
    <property type="entry name" value="Ser-rich/MCO-related"/>
</dbReference>
<evidence type="ECO:0000256" key="1">
    <source>
        <dbReference type="SAM" id="SignalP"/>
    </source>
</evidence>
<dbReference type="PANTHER" id="PTHR34883">
    <property type="entry name" value="SERINE-RICH PROTEIN, PUTATIVE-RELATED-RELATED"/>
    <property type="match status" value="1"/>
</dbReference>
<dbReference type="KEGG" id="amus:LMH87_007932"/>
<keyword evidence="1" id="KW-0732">Signal</keyword>
<proteinExistence type="predicted"/>
<comment type="caution">
    <text evidence="2">The sequence shown here is derived from an EMBL/GenBank/DDBJ whole genome shotgun (WGS) entry which is preliminary data.</text>
</comment>
<dbReference type="EMBL" id="JAJHUN010000003">
    <property type="protein sequence ID" value="KAJ4159997.1"/>
    <property type="molecule type" value="Genomic_DNA"/>
</dbReference>
<dbReference type="AlphaFoldDB" id="A0A9W8QML6"/>
<feature type="chain" id="PRO_5040901947" description="Extracellular serine-rich protein" evidence="1">
    <location>
        <begin position="23"/>
        <end position="198"/>
    </location>
</feature>
<name>A0A9W8QML6_AKAMU</name>
<dbReference type="InterPro" id="IPR008972">
    <property type="entry name" value="Cupredoxin"/>
</dbReference>
<keyword evidence="3" id="KW-1185">Reference proteome</keyword>
<sequence>MKLINFLHASVAALGLLSPVAARAHSRSHRFVIRRNVVANQTTGNALIPVVVGGPQDLFVPNLVRANVGDVVQFQFSNGNHTVTQSTETDGCQPMQASEPNAIHSGHIPFKAGQVNVGTFNMVVTSTEPMFLYCATGPHCQTGQVMVINPTNDVQLANYAKVSQSTTASVDGKHVAGGIVGTIPLEKAAFVPAPPEEE</sequence>
<dbReference type="Gene3D" id="2.60.40.420">
    <property type="entry name" value="Cupredoxins - blue copper proteins"/>
    <property type="match status" value="1"/>
</dbReference>
<dbReference type="GeneID" id="80895091"/>
<feature type="signal peptide" evidence="1">
    <location>
        <begin position="1"/>
        <end position="22"/>
    </location>
</feature>
<dbReference type="PANTHER" id="PTHR34883:SF17">
    <property type="entry name" value="CUPREDOXIN"/>
    <property type="match status" value="1"/>
</dbReference>
<dbReference type="CDD" id="cd00920">
    <property type="entry name" value="Cupredoxin"/>
    <property type="match status" value="1"/>
</dbReference>
<accession>A0A9W8QML6</accession>